<keyword evidence="3 7" id="KW-0812">Transmembrane</keyword>
<feature type="domain" description="Amino acid transporter transmembrane" evidence="8">
    <location>
        <begin position="190"/>
        <end position="319"/>
    </location>
</feature>
<accession>A0A5P1FGA5</accession>
<proteinExistence type="predicted"/>
<evidence type="ECO:0000313" key="9">
    <source>
        <dbReference type="EMBL" id="ONK77396.1"/>
    </source>
</evidence>
<feature type="transmembrane region" description="Helical" evidence="7">
    <location>
        <begin position="293"/>
        <end position="312"/>
    </location>
</feature>
<dbReference type="PANTHER" id="PTHR48017">
    <property type="entry name" value="OS05G0424000 PROTEIN-RELATED"/>
    <property type="match status" value="1"/>
</dbReference>
<dbReference type="Pfam" id="PF01490">
    <property type="entry name" value="Aa_trans"/>
    <property type="match status" value="2"/>
</dbReference>
<reference evidence="10" key="1">
    <citation type="journal article" date="2017" name="Nat. Commun.">
        <title>The asparagus genome sheds light on the origin and evolution of a young Y chromosome.</title>
        <authorList>
            <person name="Harkess A."/>
            <person name="Zhou J."/>
            <person name="Xu C."/>
            <person name="Bowers J.E."/>
            <person name="Van der Hulst R."/>
            <person name="Ayyampalayam S."/>
            <person name="Mercati F."/>
            <person name="Riccardi P."/>
            <person name="McKain M.R."/>
            <person name="Kakrana A."/>
            <person name="Tang H."/>
            <person name="Ray J."/>
            <person name="Groenendijk J."/>
            <person name="Arikit S."/>
            <person name="Mathioni S.M."/>
            <person name="Nakano M."/>
            <person name="Shan H."/>
            <person name="Telgmann-Rauber A."/>
            <person name="Kanno A."/>
            <person name="Yue Z."/>
            <person name="Chen H."/>
            <person name="Li W."/>
            <person name="Chen Y."/>
            <person name="Xu X."/>
            <person name="Zhang Y."/>
            <person name="Luo S."/>
            <person name="Chen H."/>
            <person name="Gao J."/>
            <person name="Mao Z."/>
            <person name="Pires J.C."/>
            <person name="Luo M."/>
            <person name="Kudrna D."/>
            <person name="Wing R.A."/>
            <person name="Meyers B.C."/>
            <person name="Yi K."/>
            <person name="Kong H."/>
            <person name="Lavrijsen P."/>
            <person name="Sunseri F."/>
            <person name="Falavigna A."/>
            <person name="Ye Y."/>
            <person name="Leebens-Mack J.H."/>
            <person name="Chen G."/>
        </authorList>
    </citation>
    <scope>NUCLEOTIDE SEQUENCE [LARGE SCALE GENOMIC DNA]</scope>
    <source>
        <strain evidence="10">cv. DH0086</strain>
    </source>
</reference>
<feature type="transmembrane region" description="Helical" evidence="7">
    <location>
        <begin position="42"/>
        <end position="61"/>
    </location>
</feature>
<name>A0A5P1FGA5_ASPOF</name>
<evidence type="ECO:0000256" key="4">
    <source>
        <dbReference type="ARBA" id="ARBA00022970"/>
    </source>
</evidence>
<dbReference type="OMA" id="HEIHARG"/>
<evidence type="ECO:0000256" key="1">
    <source>
        <dbReference type="ARBA" id="ARBA00004370"/>
    </source>
</evidence>
<keyword evidence="5 7" id="KW-1133">Transmembrane helix</keyword>
<dbReference type="InterPro" id="IPR013057">
    <property type="entry name" value="AA_transpt_TM"/>
</dbReference>
<keyword evidence="4" id="KW-0029">Amino-acid transport</keyword>
<dbReference type="AlphaFoldDB" id="A0A5P1FGA5"/>
<feature type="transmembrane region" description="Helical" evidence="7">
    <location>
        <begin position="236"/>
        <end position="256"/>
    </location>
</feature>
<keyword evidence="6 7" id="KW-0472">Membrane</keyword>
<evidence type="ECO:0000256" key="7">
    <source>
        <dbReference type="SAM" id="Phobius"/>
    </source>
</evidence>
<keyword evidence="2" id="KW-0813">Transport</keyword>
<evidence type="ECO:0000256" key="6">
    <source>
        <dbReference type="ARBA" id="ARBA00023136"/>
    </source>
</evidence>
<dbReference type="Gramene" id="ONK77396">
    <property type="protein sequence ID" value="ONK77396"/>
    <property type="gene ID" value="A4U43_C02F6100"/>
</dbReference>
<dbReference type="EMBL" id="CM007382">
    <property type="protein sequence ID" value="ONK77396.1"/>
    <property type="molecule type" value="Genomic_DNA"/>
</dbReference>
<organism evidence="9 10">
    <name type="scientific">Asparagus officinalis</name>
    <name type="common">Garden asparagus</name>
    <dbReference type="NCBI Taxonomy" id="4686"/>
    <lineage>
        <taxon>Eukaryota</taxon>
        <taxon>Viridiplantae</taxon>
        <taxon>Streptophyta</taxon>
        <taxon>Embryophyta</taxon>
        <taxon>Tracheophyta</taxon>
        <taxon>Spermatophyta</taxon>
        <taxon>Magnoliopsida</taxon>
        <taxon>Liliopsida</taxon>
        <taxon>Asparagales</taxon>
        <taxon>Asparagaceae</taxon>
        <taxon>Asparagoideae</taxon>
        <taxon>Asparagus</taxon>
    </lineage>
</organism>
<evidence type="ECO:0000313" key="10">
    <source>
        <dbReference type="Proteomes" id="UP000243459"/>
    </source>
</evidence>
<comment type="subcellular location">
    <subcellularLocation>
        <location evidence="1">Membrane</location>
    </subcellularLocation>
</comment>
<evidence type="ECO:0000256" key="5">
    <source>
        <dbReference type="ARBA" id="ARBA00022989"/>
    </source>
</evidence>
<evidence type="ECO:0000259" key="8">
    <source>
        <dbReference type="Pfam" id="PF01490"/>
    </source>
</evidence>
<keyword evidence="10" id="KW-1185">Reference proteome</keyword>
<sequence length="332" mass="35939">MGKDIEGGDHERKGTVWTATAHIVSAVIGSGVLALAWSVAQFGWIAGPLVLLGFSGVTYYTSTLLADCYRYPDPVTGDIHHAYKDAVRSYLGPREVHLCASVQYVNLWGTLVGYTITAATSMIAVQRSNCFWRPAPPPATLTMVAFGFSKSSRRSFPSGEHSVAVVVAVATSATPSSDSASASPNGCRMVYAQPIFAQFEKRIASQWPEAKFIHTTYTIHLPLTKSGPLSFTLSKLVLRTIFILFTTLVAMLLPFFNAMLGLIGALGFWPLSVYFPVSMHLSQNKIQRGAPKWIWLQGLSLVCLLISVGASVGSVEDIISNLKNAAPFKLAY</sequence>
<gene>
    <name evidence="9" type="ORF">A4U43_C02F6100</name>
</gene>
<dbReference type="GO" id="GO:0016020">
    <property type="term" value="C:membrane"/>
    <property type="evidence" value="ECO:0007669"/>
    <property type="project" value="UniProtKB-SubCell"/>
</dbReference>
<evidence type="ECO:0000256" key="3">
    <source>
        <dbReference type="ARBA" id="ARBA00022692"/>
    </source>
</evidence>
<evidence type="ECO:0000256" key="2">
    <source>
        <dbReference type="ARBA" id="ARBA00022448"/>
    </source>
</evidence>
<feature type="domain" description="Amino acid transporter transmembrane" evidence="8">
    <location>
        <begin position="12"/>
        <end position="132"/>
    </location>
</feature>
<feature type="transmembrane region" description="Helical" evidence="7">
    <location>
        <begin position="16"/>
        <end position="36"/>
    </location>
</feature>
<dbReference type="Proteomes" id="UP000243459">
    <property type="component" value="Chromosome 2"/>
</dbReference>
<protein>
    <recommendedName>
        <fullName evidence="8">Amino acid transporter transmembrane domain-containing protein</fullName>
    </recommendedName>
</protein>
<dbReference type="GO" id="GO:0006865">
    <property type="term" value="P:amino acid transport"/>
    <property type="evidence" value="ECO:0007669"/>
    <property type="project" value="UniProtKB-KW"/>
</dbReference>